<name>A0A6A6BLG1_9PEZI</name>
<proteinExistence type="predicted"/>
<dbReference type="InterPro" id="IPR050587">
    <property type="entry name" value="GNT1/Glycosyltrans_8"/>
</dbReference>
<dbReference type="GeneID" id="54302223"/>
<evidence type="ECO:0000313" key="2">
    <source>
        <dbReference type="Proteomes" id="UP000799438"/>
    </source>
</evidence>
<protein>
    <submittedName>
        <fullName evidence="1">Glycosyltransferase family 8 protein</fullName>
    </submittedName>
</protein>
<dbReference type="GO" id="GO:0016740">
    <property type="term" value="F:transferase activity"/>
    <property type="evidence" value="ECO:0007669"/>
    <property type="project" value="UniProtKB-KW"/>
</dbReference>
<dbReference type="InterPro" id="IPR029044">
    <property type="entry name" value="Nucleotide-diphossugar_trans"/>
</dbReference>
<dbReference type="SUPFAM" id="SSF53448">
    <property type="entry name" value="Nucleotide-diphospho-sugar transferases"/>
    <property type="match status" value="1"/>
</dbReference>
<gene>
    <name evidence="1" type="ORF">K452DRAFT_324757</name>
</gene>
<dbReference type="AlphaFoldDB" id="A0A6A6BLG1"/>
<dbReference type="Gene3D" id="3.90.550.10">
    <property type="entry name" value="Spore Coat Polysaccharide Biosynthesis Protein SpsA, Chain A"/>
    <property type="match status" value="1"/>
</dbReference>
<evidence type="ECO:0000313" key="1">
    <source>
        <dbReference type="EMBL" id="KAF2144950.1"/>
    </source>
</evidence>
<dbReference type="RefSeq" id="XP_033400662.1">
    <property type="nucleotide sequence ID" value="XM_033544727.1"/>
</dbReference>
<organism evidence="1 2">
    <name type="scientific">Aplosporella prunicola CBS 121167</name>
    <dbReference type="NCBI Taxonomy" id="1176127"/>
    <lineage>
        <taxon>Eukaryota</taxon>
        <taxon>Fungi</taxon>
        <taxon>Dikarya</taxon>
        <taxon>Ascomycota</taxon>
        <taxon>Pezizomycotina</taxon>
        <taxon>Dothideomycetes</taxon>
        <taxon>Dothideomycetes incertae sedis</taxon>
        <taxon>Botryosphaeriales</taxon>
        <taxon>Aplosporellaceae</taxon>
        <taxon>Aplosporella</taxon>
    </lineage>
</organism>
<reference evidence="1" key="1">
    <citation type="journal article" date="2020" name="Stud. Mycol.">
        <title>101 Dothideomycetes genomes: a test case for predicting lifestyles and emergence of pathogens.</title>
        <authorList>
            <person name="Haridas S."/>
            <person name="Albert R."/>
            <person name="Binder M."/>
            <person name="Bloem J."/>
            <person name="Labutti K."/>
            <person name="Salamov A."/>
            <person name="Andreopoulos B."/>
            <person name="Baker S."/>
            <person name="Barry K."/>
            <person name="Bills G."/>
            <person name="Bluhm B."/>
            <person name="Cannon C."/>
            <person name="Castanera R."/>
            <person name="Culley D."/>
            <person name="Daum C."/>
            <person name="Ezra D."/>
            <person name="Gonzalez J."/>
            <person name="Henrissat B."/>
            <person name="Kuo A."/>
            <person name="Liang C."/>
            <person name="Lipzen A."/>
            <person name="Lutzoni F."/>
            <person name="Magnuson J."/>
            <person name="Mondo S."/>
            <person name="Nolan M."/>
            <person name="Ohm R."/>
            <person name="Pangilinan J."/>
            <person name="Park H.-J."/>
            <person name="Ramirez L."/>
            <person name="Alfaro M."/>
            <person name="Sun H."/>
            <person name="Tritt A."/>
            <person name="Yoshinaga Y."/>
            <person name="Zwiers L.-H."/>
            <person name="Turgeon B."/>
            <person name="Goodwin S."/>
            <person name="Spatafora J."/>
            <person name="Crous P."/>
            <person name="Grigoriev I."/>
        </authorList>
    </citation>
    <scope>NUCLEOTIDE SEQUENCE</scope>
    <source>
        <strain evidence="1">CBS 121167</strain>
    </source>
</reference>
<dbReference type="OrthoDB" id="2014201at2759"/>
<dbReference type="EMBL" id="ML995478">
    <property type="protein sequence ID" value="KAF2144950.1"/>
    <property type="molecule type" value="Genomic_DNA"/>
</dbReference>
<dbReference type="PANTHER" id="PTHR11183">
    <property type="entry name" value="GLYCOGENIN SUBFAMILY MEMBER"/>
    <property type="match status" value="1"/>
</dbReference>
<sequence>MPDWRSTLLDQAEDNREQTCKTTLPGYLVSKRLRTAASLTPSTLQVLADTTVVDWSQFAYIQYVTNLAYLCNSVMIFESISRFGSHADKLMMYPHEWSLSSDDNSDESRLLRKARDKYHVRLVPITVQRSSGQDATWMDSFTKLLAFNQTQYERVIILDSDATLLQNMDELFFLPPAPIAIPRAYWLDPKEHVLTSLLDVITPSAFEFDRIQRQIANHSANEFDMEIINNLYGDNCLVIPHRPYGLLSGEFRASNHHAYLGSDEETWDPVKVWREAKLIHFSDWPYPKPWIKASDQATEERKPACHKNETGGVKDCRGQEIWLELYKDFSRRREAVCGHAYG</sequence>
<dbReference type="Proteomes" id="UP000799438">
    <property type="component" value="Unassembled WGS sequence"/>
</dbReference>
<keyword evidence="1" id="KW-0808">Transferase</keyword>
<accession>A0A6A6BLG1</accession>
<keyword evidence="2" id="KW-1185">Reference proteome</keyword>